<dbReference type="PANTHER" id="PTHR39550">
    <property type="entry name" value="SLL0658 PROTEIN"/>
    <property type="match status" value="1"/>
</dbReference>
<protein>
    <submittedName>
        <fullName evidence="1">Nucleic acid binding protein</fullName>
    </submittedName>
</protein>
<dbReference type="PANTHER" id="PTHR39550:SF1">
    <property type="entry name" value="SLL0658 PROTEIN"/>
    <property type="match status" value="1"/>
</dbReference>
<accession>A0A656HCL3</accession>
<sequence length="164" mass="17945">MKPIIVADTSPLIALAKLRQLELLPAIFAAIHLPQKVLDEATCHLQRTDACLIRDFAHEHFTLHPDADNDFCVKLRQTLDEGEVQALHLAKKLACGVLMDELSGRRVAQSYLIPVVGVLGVLLKARQSGVIASLSPLIAKLQQEDYRLSASLIHKVLQTAGETA</sequence>
<dbReference type="InterPro" id="IPR021799">
    <property type="entry name" value="PIN-like_prokaryotic"/>
</dbReference>
<dbReference type="Pfam" id="PF11848">
    <property type="entry name" value="DUF3368"/>
    <property type="match status" value="1"/>
</dbReference>
<gene>
    <name evidence="1" type="ORF">Thini_0237</name>
</gene>
<dbReference type="RefSeq" id="WP_002706862.1">
    <property type="nucleotide sequence ID" value="NZ_JH651384.1"/>
</dbReference>
<dbReference type="AlphaFoldDB" id="A0A656HCL3"/>
<evidence type="ECO:0000313" key="2">
    <source>
        <dbReference type="Proteomes" id="UP000005317"/>
    </source>
</evidence>
<name>A0A656HCL3_THINJ</name>
<keyword evidence="2" id="KW-1185">Reference proteome</keyword>
<evidence type="ECO:0000313" key="1">
    <source>
        <dbReference type="EMBL" id="EIJ32899.1"/>
    </source>
</evidence>
<dbReference type="EMBL" id="JH651384">
    <property type="protein sequence ID" value="EIJ32899.1"/>
    <property type="molecule type" value="Genomic_DNA"/>
</dbReference>
<reference evidence="2" key="1">
    <citation type="journal article" date="2011" name="Stand. Genomic Sci.">
        <title>Genome sequence of the filamentous, gliding Thiothrix nivea neotype strain (JP2(T)).</title>
        <authorList>
            <person name="Lapidus A."/>
            <person name="Nolan M."/>
            <person name="Lucas S."/>
            <person name="Glavina Del Rio T."/>
            <person name="Tice H."/>
            <person name="Cheng J.F."/>
            <person name="Tapia R."/>
            <person name="Han C."/>
            <person name="Goodwin L."/>
            <person name="Pitluck S."/>
            <person name="Liolios K."/>
            <person name="Pagani I."/>
            <person name="Ivanova N."/>
            <person name="Huntemann M."/>
            <person name="Mavromatis K."/>
            <person name="Mikhailova N."/>
            <person name="Pati A."/>
            <person name="Chen A."/>
            <person name="Palaniappan K."/>
            <person name="Land M."/>
            <person name="Brambilla E.M."/>
            <person name="Rohde M."/>
            <person name="Abt B."/>
            <person name="Verbarg S."/>
            <person name="Goker M."/>
            <person name="Bristow J."/>
            <person name="Eisen J.A."/>
            <person name="Markowitz V."/>
            <person name="Hugenholtz P."/>
            <person name="Kyrpides N.C."/>
            <person name="Klenk H.P."/>
            <person name="Woyke T."/>
        </authorList>
    </citation>
    <scope>NUCLEOTIDE SEQUENCE [LARGE SCALE GENOMIC DNA]</scope>
    <source>
        <strain evidence="2">ATCC 35100 / DSM 5205 / JP2</strain>
    </source>
</reference>
<organism evidence="1 2">
    <name type="scientific">Thiothrix nivea (strain ATCC 35100 / DSM 5205 / JP2)</name>
    <dbReference type="NCBI Taxonomy" id="870187"/>
    <lineage>
        <taxon>Bacteria</taxon>
        <taxon>Pseudomonadati</taxon>
        <taxon>Pseudomonadota</taxon>
        <taxon>Gammaproteobacteria</taxon>
        <taxon>Thiotrichales</taxon>
        <taxon>Thiotrichaceae</taxon>
        <taxon>Thiothrix</taxon>
    </lineage>
</organism>
<dbReference type="Proteomes" id="UP000005317">
    <property type="component" value="Unassembled WGS sequence"/>
</dbReference>
<proteinExistence type="predicted"/>
<dbReference type="OrthoDB" id="5770026at2"/>